<sequence length="93" mass="10787">GDPLHSSDEVRQRKMSGIGPMALYQNEHTLNKPRLAAKSNLLQRYKHHLRKQPLFPRQSLTQYITGLLRWLQAYLSCTKHAQSKERSVCVFAI</sequence>
<proteinExistence type="predicted"/>
<protein>
    <submittedName>
        <fullName evidence="1">Uncharacterized protein</fullName>
    </submittedName>
</protein>
<evidence type="ECO:0000313" key="1">
    <source>
        <dbReference type="Ensembl" id="ENSPNYP00000004886.1"/>
    </source>
</evidence>
<reference evidence="1" key="1">
    <citation type="submission" date="2023-09" db="UniProtKB">
        <authorList>
            <consortium name="Ensembl"/>
        </authorList>
    </citation>
    <scope>IDENTIFICATION</scope>
</reference>
<accession>A0A3B4F6P7</accession>
<organism evidence="1">
    <name type="scientific">Pundamilia nyererei</name>
    <dbReference type="NCBI Taxonomy" id="303518"/>
    <lineage>
        <taxon>Eukaryota</taxon>
        <taxon>Metazoa</taxon>
        <taxon>Chordata</taxon>
        <taxon>Craniata</taxon>
        <taxon>Vertebrata</taxon>
        <taxon>Euteleostomi</taxon>
        <taxon>Actinopterygii</taxon>
        <taxon>Neopterygii</taxon>
        <taxon>Teleostei</taxon>
        <taxon>Neoteleostei</taxon>
        <taxon>Acanthomorphata</taxon>
        <taxon>Ovalentaria</taxon>
        <taxon>Cichlomorphae</taxon>
        <taxon>Cichliformes</taxon>
        <taxon>Cichlidae</taxon>
        <taxon>African cichlids</taxon>
        <taxon>Pseudocrenilabrinae</taxon>
        <taxon>Haplochromini</taxon>
        <taxon>Pundamilia</taxon>
    </lineage>
</organism>
<dbReference type="AlphaFoldDB" id="A0A3B4F6P7"/>
<name>A0A3B4F6P7_9CICH</name>
<dbReference type="Ensembl" id="ENSPNYT00000005005.1">
    <property type="protein sequence ID" value="ENSPNYP00000004886.1"/>
    <property type="gene ID" value="ENSPNYG00000003793.1"/>
</dbReference>